<organism evidence="2 3">
    <name type="scientific">Nocardia aurantia</name>
    <dbReference type="NCBI Taxonomy" id="2585199"/>
    <lineage>
        <taxon>Bacteria</taxon>
        <taxon>Bacillati</taxon>
        <taxon>Actinomycetota</taxon>
        <taxon>Actinomycetes</taxon>
        <taxon>Mycobacteriales</taxon>
        <taxon>Nocardiaceae</taxon>
        <taxon>Nocardia</taxon>
    </lineage>
</organism>
<dbReference type="Proteomes" id="UP000431401">
    <property type="component" value="Unassembled WGS sequence"/>
</dbReference>
<sequence>MKVDVTSAVWRKSSYSGPDGNCVEVAFLGDDNIAVRDTKDRGRGPILAFTPGEWDTFVAEVTGGMFGRA</sequence>
<dbReference type="RefSeq" id="WP_319942878.1">
    <property type="nucleotide sequence ID" value="NZ_WEGI01000005.1"/>
</dbReference>
<dbReference type="Pfam" id="PF04149">
    <property type="entry name" value="DUF397"/>
    <property type="match status" value="1"/>
</dbReference>
<evidence type="ECO:0000259" key="1">
    <source>
        <dbReference type="Pfam" id="PF04149"/>
    </source>
</evidence>
<feature type="domain" description="DUF397" evidence="1">
    <location>
        <begin position="8"/>
        <end position="61"/>
    </location>
</feature>
<dbReference type="InterPro" id="IPR007278">
    <property type="entry name" value="DUF397"/>
</dbReference>
<protein>
    <recommendedName>
        <fullName evidence="1">DUF397 domain-containing protein</fullName>
    </recommendedName>
</protein>
<dbReference type="AlphaFoldDB" id="A0A7K0DMD4"/>
<dbReference type="EMBL" id="WEGI01000005">
    <property type="protein sequence ID" value="MQY26849.1"/>
    <property type="molecule type" value="Genomic_DNA"/>
</dbReference>
<keyword evidence="3" id="KW-1185">Reference proteome</keyword>
<proteinExistence type="predicted"/>
<name>A0A7K0DMD4_9NOCA</name>
<evidence type="ECO:0000313" key="3">
    <source>
        <dbReference type="Proteomes" id="UP000431401"/>
    </source>
</evidence>
<comment type="caution">
    <text evidence="2">The sequence shown here is derived from an EMBL/GenBank/DDBJ whole genome shotgun (WGS) entry which is preliminary data.</text>
</comment>
<reference evidence="2 3" key="1">
    <citation type="submission" date="2019-10" db="EMBL/GenBank/DDBJ databases">
        <title>Nocardia macrotermitis sp. nov. and Nocardia aurantia sp. nov., isolated from the gut of fungus growing-termite Macrotermes natalensis.</title>
        <authorList>
            <person name="Benndorf R."/>
            <person name="Schwitalla J."/>
            <person name="Martin K."/>
            <person name="De Beer W."/>
            <person name="Kaster A.-K."/>
            <person name="Vollmers J."/>
            <person name="Poulsen M."/>
            <person name="Beemelmanns C."/>
        </authorList>
    </citation>
    <scope>NUCLEOTIDE SEQUENCE [LARGE SCALE GENOMIC DNA]</scope>
    <source>
        <strain evidence="2 3">RB56</strain>
    </source>
</reference>
<gene>
    <name evidence="2" type="ORF">NRB56_24240</name>
</gene>
<accession>A0A7K0DMD4</accession>
<evidence type="ECO:0000313" key="2">
    <source>
        <dbReference type="EMBL" id="MQY26849.1"/>
    </source>
</evidence>